<keyword evidence="7" id="KW-0805">Transcription regulation</keyword>
<keyword evidence="10" id="KW-0804">Transcription</keyword>
<sequence>MKPSLLELRHLQTLLALVETGTLSKAAARVFLTQSAISHQIKQLEEHYGVVLFERKTQPLRLSPAGQRLHSLAETVMKAVREAERDIARIAQGNSGQLRIAVECHTCFDWLMPAMDQFREHWPEIELDLVSGFHADPLGLLREDRAELVVVSEPQAREGVAFHPLFRFEIVGLVSRQHPLAPKTFLAPEDFAEETLLSYPVPEDMLDIVRKVLKPRGIEPKRRTAELTVAILQLVASRRGIAALPNWTVQNYLEREYVLAKPIGETGLWSALYAATTEDMAQTAYMGDFLDIVRSSSFRNLRGLLPLTTEDSP</sequence>
<dbReference type="Gene3D" id="1.10.10.10">
    <property type="entry name" value="Winged helix-like DNA-binding domain superfamily/Winged helix DNA-binding domain"/>
    <property type="match status" value="1"/>
</dbReference>
<proteinExistence type="inferred from homology"/>
<organism evidence="13 14">
    <name type="scientific">Methylococcus geothermalis</name>
    <dbReference type="NCBI Taxonomy" id="2681310"/>
    <lineage>
        <taxon>Bacteria</taxon>
        <taxon>Pseudomonadati</taxon>
        <taxon>Pseudomonadota</taxon>
        <taxon>Gammaproteobacteria</taxon>
        <taxon>Methylococcales</taxon>
        <taxon>Methylococcaceae</taxon>
        <taxon>Methylococcus</taxon>
    </lineage>
</organism>
<evidence type="ECO:0000256" key="3">
    <source>
        <dbReference type="ARBA" id="ARBA00019365"/>
    </source>
</evidence>
<dbReference type="SUPFAM" id="SSF53850">
    <property type="entry name" value="Periplasmic binding protein-like II"/>
    <property type="match status" value="1"/>
</dbReference>
<keyword evidence="8" id="KW-0238">DNA-binding</keyword>
<dbReference type="InterPro" id="IPR005119">
    <property type="entry name" value="LysR_subst-bd"/>
</dbReference>
<dbReference type="AlphaFoldDB" id="A0A858Q7Y9"/>
<dbReference type="KEGG" id="metu:GNH96_08290"/>
<feature type="domain" description="HTH lysR-type" evidence="12">
    <location>
        <begin position="6"/>
        <end position="63"/>
    </location>
</feature>
<dbReference type="GO" id="GO:0009086">
    <property type="term" value="P:methionine biosynthetic process"/>
    <property type="evidence" value="ECO:0007669"/>
    <property type="project" value="UniProtKB-KW"/>
</dbReference>
<dbReference type="FunFam" id="1.10.10.10:FF:000001">
    <property type="entry name" value="LysR family transcriptional regulator"/>
    <property type="match status" value="1"/>
</dbReference>
<evidence type="ECO:0000256" key="4">
    <source>
        <dbReference type="ARBA" id="ARBA00022490"/>
    </source>
</evidence>
<keyword evidence="14" id="KW-1185">Reference proteome</keyword>
<dbReference type="Gene3D" id="3.40.190.10">
    <property type="entry name" value="Periplasmic binding protein-like II"/>
    <property type="match status" value="2"/>
</dbReference>
<evidence type="ECO:0000256" key="2">
    <source>
        <dbReference type="ARBA" id="ARBA00009437"/>
    </source>
</evidence>
<evidence type="ECO:0000256" key="10">
    <source>
        <dbReference type="ARBA" id="ARBA00023163"/>
    </source>
</evidence>
<dbReference type="PANTHER" id="PTHR30126">
    <property type="entry name" value="HTH-TYPE TRANSCRIPTIONAL REGULATOR"/>
    <property type="match status" value="1"/>
</dbReference>
<evidence type="ECO:0000256" key="7">
    <source>
        <dbReference type="ARBA" id="ARBA00023015"/>
    </source>
</evidence>
<evidence type="ECO:0000313" key="14">
    <source>
        <dbReference type="Proteomes" id="UP000503004"/>
    </source>
</evidence>
<dbReference type="GO" id="GO:0005737">
    <property type="term" value="C:cytoplasm"/>
    <property type="evidence" value="ECO:0007669"/>
    <property type="project" value="UniProtKB-SubCell"/>
</dbReference>
<evidence type="ECO:0000256" key="1">
    <source>
        <dbReference type="ARBA" id="ARBA00004496"/>
    </source>
</evidence>
<dbReference type="PANTHER" id="PTHR30126:SF25">
    <property type="entry name" value="HTH-TYPE TRANSCRIPTIONAL REGULATOR METR"/>
    <property type="match status" value="1"/>
</dbReference>
<dbReference type="PRINTS" id="PR00039">
    <property type="entry name" value="HTHLYSR"/>
</dbReference>
<protein>
    <recommendedName>
        <fullName evidence="3">HTH-type transcriptional regulator MetR</fullName>
    </recommendedName>
</protein>
<keyword evidence="9" id="KW-0010">Activator</keyword>
<evidence type="ECO:0000256" key="9">
    <source>
        <dbReference type="ARBA" id="ARBA00023159"/>
    </source>
</evidence>
<dbReference type="InterPro" id="IPR036388">
    <property type="entry name" value="WH-like_DNA-bd_sf"/>
</dbReference>
<evidence type="ECO:0000256" key="8">
    <source>
        <dbReference type="ARBA" id="ARBA00023125"/>
    </source>
</evidence>
<evidence type="ECO:0000256" key="5">
    <source>
        <dbReference type="ARBA" id="ARBA00022491"/>
    </source>
</evidence>
<dbReference type="PROSITE" id="PS50931">
    <property type="entry name" value="HTH_LYSR"/>
    <property type="match status" value="1"/>
</dbReference>
<dbReference type="InterPro" id="IPR037406">
    <property type="entry name" value="MetR_PBP2"/>
</dbReference>
<dbReference type="GO" id="GO:0000976">
    <property type="term" value="F:transcription cis-regulatory region binding"/>
    <property type="evidence" value="ECO:0007669"/>
    <property type="project" value="TreeGrafter"/>
</dbReference>
<accession>A0A858Q7Y9</accession>
<dbReference type="InterPro" id="IPR036390">
    <property type="entry name" value="WH_DNA-bd_sf"/>
</dbReference>
<comment type="similarity">
    <text evidence="2">Belongs to the LysR transcriptional regulatory family.</text>
</comment>
<dbReference type="SUPFAM" id="SSF46785">
    <property type="entry name" value="Winged helix' DNA-binding domain"/>
    <property type="match status" value="1"/>
</dbReference>
<evidence type="ECO:0000259" key="12">
    <source>
        <dbReference type="PROSITE" id="PS50931"/>
    </source>
</evidence>
<dbReference type="CDD" id="cd08441">
    <property type="entry name" value="PBP2_MetR"/>
    <property type="match status" value="1"/>
</dbReference>
<dbReference type="EMBL" id="CP046565">
    <property type="protein sequence ID" value="QJD29969.1"/>
    <property type="molecule type" value="Genomic_DNA"/>
</dbReference>
<keyword evidence="4" id="KW-0963">Cytoplasm</keyword>
<dbReference type="Pfam" id="PF03466">
    <property type="entry name" value="LysR_substrate"/>
    <property type="match status" value="1"/>
</dbReference>
<reference evidence="14" key="1">
    <citation type="submission" date="2019-12" db="EMBL/GenBank/DDBJ databases">
        <authorList>
            <person name="Awala S.I."/>
            <person name="Rhee S.K."/>
        </authorList>
    </citation>
    <scope>NUCLEOTIDE SEQUENCE [LARGE SCALE GENOMIC DNA]</scope>
    <source>
        <strain evidence="14">IM1</strain>
    </source>
</reference>
<keyword evidence="5" id="KW-0678">Repressor</keyword>
<dbReference type="InterPro" id="IPR000847">
    <property type="entry name" value="LysR_HTH_N"/>
</dbReference>
<evidence type="ECO:0000256" key="11">
    <source>
        <dbReference type="ARBA" id="ARBA00023167"/>
    </source>
</evidence>
<evidence type="ECO:0000313" key="13">
    <source>
        <dbReference type="EMBL" id="QJD29969.1"/>
    </source>
</evidence>
<name>A0A858Q7Y9_9GAMM</name>
<dbReference type="GO" id="GO:0003700">
    <property type="term" value="F:DNA-binding transcription factor activity"/>
    <property type="evidence" value="ECO:0007669"/>
    <property type="project" value="InterPro"/>
</dbReference>
<gene>
    <name evidence="13" type="ORF">GNH96_08290</name>
</gene>
<dbReference type="Proteomes" id="UP000503004">
    <property type="component" value="Chromosome"/>
</dbReference>
<keyword evidence="6" id="KW-0028">Amino-acid biosynthesis</keyword>
<comment type="subcellular location">
    <subcellularLocation>
        <location evidence="1">Cytoplasm</location>
    </subcellularLocation>
</comment>
<dbReference type="Pfam" id="PF00126">
    <property type="entry name" value="HTH_1"/>
    <property type="match status" value="1"/>
</dbReference>
<evidence type="ECO:0000256" key="6">
    <source>
        <dbReference type="ARBA" id="ARBA00022605"/>
    </source>
</evidence>
<keyword evidence="11" id="KW-0486">Methionine biosynthesis</keyword>